<name>A0ABY5HQH7_9SPIR</name>
<organism evidence="1 2">
    <name type="scientific">Treponema putidum</name>
    <dbReference type="NCBI Taxonomy" id="221027"/>
    <lineage>
        <taxon>Bacteria</taxon>
        <taxon>Pseudomonadati</taxon>
        <taxon>Spirochaetota</taxon>
        <taxon>Spirochaetia</taxon>
        <taxon>Spirochaetales</taxon>
        <taxon>Treponemataceae</taxon>
        <taxon>Treponema</taxon>
    </lineage>
</organism>
<dbReference type="EMBL" id="CP038802">
    <property type="protein sequence ID" value="UTY27604.1"/>
    <property type="molecule type" value="Genomic_DNA"/>
</dbReference>
<sequence length="60" mass="6853">MKLIFTWEYADPGAATVGVRASYYTYEADIPDCYIPDVVLQEVKRGTKPQVRLVNEDIRS</sequence>
<protein>
    <submittedName>
        <fullName evidence="1">Uncharacterized protein</fullName>
    </submittedName>
</protein>
<gene>
    <name evidence="1" type="ORF">E4N76_00365</name>
</gene>
<keyword evidence="2" id="KW-1185">Reference proteome</keyword>
<evidence type="ECO:0000313" key="1">
    <source>
        <dbReference type="EMBL" id="UTY27604.1"/>
    </source>
</evidence>
<proteinExistence type="predicted"/>
<evidence type="ECO:0000313" key="2">
    <source>
        <dbReference type="Proteomes" id="UP001059401"/>
    </source>
</evidence>
<reference evidence="1" key="1">
    <citation type="submission" date="2019-04" db="EMBL/GenBank/DDBJ databases">
        <title>Whole genome sequencing of oral phylogroup 2 treponemes.</title>
        <authorList>
            <person name="Chan Y."/>
            <person name="Zeng H.H."/>
            <person name="Yu X.L."/>
            <person name="Leung W.K."/>
            <person name="Watt R.M."/>
        </authorList>
    </citation>
    <scope>NUCLEOTIDE SEQUENCE</scope>
    <source>
        <strain evidence="1">OMZ 847</strain>
    </source>
</reference>
<dbReference type="RefSeq" id="WP_255805603.1">
    <property type="nucleotide sequence ID" value="NZ_CP038802.1"/>
</dbReference>
<dbReference type="Proteomes" id="UP001059401">
    <property type="component" value="Chromosome"/>
</dbReference>
<accession>A0ABY5HQH7</accession>